<feature type="non-terminal residue" evidence="9">
    <location>
        <position position="1101"/>
    </location>
</feature>
<evidence type="ECO:0000256" key="7">
    <source>
        <dbReference type="SAM" id="MobiDB-lite"/>
    </source>
</evidence>
<name>A0A8J7NSQ7_ATRSP</name>
<evidence type="ECO:0000256" key="2">
    <source>
        <dbReference type="ARBA" id="ARBA00022692"/>
    </source>
</evidence>
<evidence type="ECO:0000313" key="10">
    <source>
        <dbReference type="Proteomes" id="UP000736164"/>
    </source>
</evidence>
<feature type="compositionally biased region" description="Basic and acidic residues" evidence="7">
    <location>
        <begin position="786"/>
        <end position="795"/>
    </location>
</feature>
<dbReference type="GO" id="GO:0005789">
    <property type="term" value="C:endoplasmic reticulum membrane"/>
    <property type="evidence" value="ECO:0007669"/>
    <property type="project" value="UniProtKB-SubCell"/>
</dbReference>
<reference evidence="9" key="1">
    <citation type="journal article" date="2021" name="Cell">
        <title>Tracing the genetic footprints of vertebrate landing in non-teleost ray-finned fishes.</title>
        <authorList>
            <person name="Bi X."/>
            <person name="Wang K."/>
            <person name="Yang L."/>
            <person name="Pan H."/>
            <person name="Jiang H."/>
            <person name="Wei Q."/>
            <person name="Fang M."/>
            <person name="Yu H."/>
            <person name="Zhu C."/>
            <person name="Cai Y."/>
            <person name="He Y."/>
            <person name="Gan X."/>
            <person name="Zeng H."/>
            <person name="Yu D."/>
            <person name="Zhu Y."/>
            <person name="Jiang H."/>
            <person name="Qiu Q."/>
            <person name="Yang H."/>
            <person name="Zhang Y.E."/>
            <person name="Wang W."/>
            <person name="Zhu M."/>
            <person name="He S."/>
            <person name="Zhang G."/>
        </authorList>
    </citation>
    <scope>NUCLEOTIDE SEQUENCE</scope>
    <source>
        <strain evidence="9">Allg_001</strain>
    </source>
</reference>
<feature type="compositionally biased region" description="Polar residues" evidence="7">
    <location>
        <begin position="1011"/>
        <end position="1026"/>
    </location>
</feature>
<feature type="compositionally biased region" description="Basic and acidic residues" evidence="7">
    <location>
        <begin position="42"/>
        <end position="55"/>
    </location>
</feature>
<dbReference type="GO" id="GO:0071787">
    <property type="term" value="P:endoplasmic reticulum tubular network formation"/>
    <property type="evidence" value="ECO:0007669"/>
    <property type="project" value="TreeGrafter"/>
</dbReference>
<feature type="compositionally biased region" description="Polar residues" evidence="7">
    <location>
        <begin position="248"/>
        <end position="258"/>
    </location>
</feature>
<dbReference type="Proteomes" id="UP000736164">
    <property type="component" value="Unassembled WGS sequence"/>
</dbReference>
<evidence type="ECO:0000256" key="3">
    <source>
        <dbReference type="ARBA" id="ARBA00022824"/>
    </source>
</evidence>
<evidence type="ECO:0000256" key="5">
    <source>
        <dbReference type="ARBA" id="ARBA00023136"/>
    </source>
</evidence>
<comment type="caution">
    <text evidence="9">The sequence shown here is derived from an EMBL/GenBank/DDBJ whole genome shotgun (WGS) entry which is preliminary data.</text>
</comment>
<feature type="compositionally biased region" description="Basic and acidic residues" evidence="7">
    <location>
        <begin position="595"/>
        <end position="610"/>
    </location>
</feature>
<keyword evidence="4 6" id="KW-1133">Transmembrane helix</keyword>
<feature type="transmembrane region" description="Helical" evidence="6">
    <location>
        <begin position="956"/>
        <end position="977"/>
    </location>
</feature>
<feature type="transmembrane region" description="Helical" evidence="6">
    <location>
        <begin position="841"/>
        <end position="870"/>
    </location>
</feature>
<feature type="compositionally biased region" description="Polar residues" evidence="7">
    <location>
        <begin position="75"/>
        <end position="86"/>
    </location>
</feature>
<feature type="region of interest" description="Disordered" evidence="7">
    <location>
        <begin position="1009"/>
        <end position="1059"/>
    </location>
</feature>
<evidence type="ECO:0000259" key="8">
    <source>
        <dbReference type="PROSITE" id="PS50845"/>
    </source>
</evidence>
<evidence type="ECO:0000313" key="9">
    <source>
        <dbReference type="EMBL" id="MBN3317244.1"/>
    </source>
</evidence>
<feature type="non-terminal residue" evidence="9">
    <location>
        <position position="1"/>
    </location>
</feature>
<feature type="compositionally biased region" description="Polar residues" evidence="7">
    <location>
        <begin position="56"/>
        <end position="68"/>
    </location>
</feature>
<comment type="subcellular location">
    <subcellularLocation>
        <location evidence="1 6">Endoplasmic reticulum membrane</location>
        <topology evidence="1 6">Multi-pass membrane protein</topology>
    </subcellularLocation>
</comment>
<feature type="region of interest" description="Disordered" evidence="7">
    <location>
        <begin position="1"/>
        <end position="86"/>
    </location>
</feature>
<dbReference type="Gene3D" id="1.20.5.2480">
    <property type="match status" value="1"/>
</dbReference>
<protein>
    <recommendedName>
        <fullName evidence="6">Reticulon</fullName>
    </recommendedName>
</protein>
<feature type="compositionally biased region" description="Basic and acidic residues" evidence="7">
    <location>
        <begin position="1040"/>
        <end position="1057"/>
    </location>
</feature>
<feature type="region of interest" description="Disordered" evidence="7">
    <location>
        <begin position="327"/>
        <end position="688"/>
    </location>
</feature>
<evidence type="ECO:0000256" key="6">
    <source>
        <dbReference type="RuleBase" id="RU210713"/>
    </source>
</evidence>
<gene>
    <name evidence="9" type="primary">Rtn1a</name>
    <name evidence="9" type="ORF">GTO95_0005560</name>
</gene>
<dbReference type="FunFam" id="1.20.5.2480:FF:000001">
    <property type="entry name" value="Reticulon"/>
    <property type="match status" value="1"/>
</dbReference>
<dbReference type="EMBL" id="JAAWVO010033876">
    <property type="protein sequence ID" value="MBN3317244.1"/>
    <property type="molecule type" value="Genomic_DNA"/>
</dbReference>
<feature type="compositionally biased region" description="Pro residues" evidence="7">
    <location>
        <begin position="488"/>
        <end position="497"/>
    </location>
</feature>
<dbReference type="PANTHER" id="PTHR45799:SF6">
    <property type="entry name" value="RETICULON"/>
    <property type="match status" value="1"/>
</dbReference>
<keyword evidence="5 6" id="KW-0472">Membrane</keyword>
<feature type="domain" description="Reticulon" evidence="8">
    <location>
        <begin position="827"/>
        <end position="1029"/>
    </location>
</feature>
<dbReference type="Pfam" id="PF02453">
    <property type="entry name" value="Reticulon"/>
    <property type="match status" value="1"/>
</dbReference>
<feature type="compositionally biased region" description="Basic and acidic residues" evidence="7">
    <location>
        <begin position="660"/>
        <end position="671"/>
    </location>
</feature>
<dbReference type="GO" id="GO:0043005">
    <property type="term" value="C:neuron projection"/>
    <property type="evidence" value="ECO:0007669"/>
    <property type="project" value="TreeGrafter"/>
</dbReference>
<evidence type="ECO:0000256" key="4">
    <source>
        <dbReference type="ARBA" id="ARBA00022989"/>
    </source>
</evidence>
<feature type="compositionally biased region" description="Polar residues" evidence="7">
    <location>
        <begin position="799"/>
        <end position="812"/>
    </location>
</feature>
<feature type="compositionally biased region" description="Low complexity" evidence="7">
    <location>
        <begin position="461"/>
        <end position="482"/>
    </location>
</feature>
<accession>A0A8J7NSQ7</accession>
<keyword evidence="2 6" id="KW-0812">Transmembrane</keyword>
<proteinExistence type="predicted"/>
<dbReference type="GO" id="GO:0030182">
    <property type="term" value="P:neuron differentiation"/>
    <property type="evidence" value="ECO:0007669"/>
    <property type="project" value="TreeGrafter"/>
</dbReference>
<feature type="region of interest" description="Disordered" evidence="7">
    <location>
        <begin position="786"/>
        <end position="812"/>
    </location>
</feature>
<keyword evidence="10" id="KW-1185">Reference proteome</keyword>
<dbReference type="InterPro" id="IPR046964">
    <property type="entry name" value="RTN1-4"/>
</dbReference>
<feature type="compositionally biased region" description="Low complexity" evidence="7">
    <location>
        <begin position="643"/>
        <end position="652"/>
    </location>
</feature>
<dbReference type="GO" id="GO:0014069">
    <property type="term" value="C:postsynaptic density"/>
    <property type="evidence" value="ECO:0007669"/>
    <property type="project" value="TreeGrafter"/>
</dbReference>
<dbReference type="AlphaFoldDB" id="A0A8J7NSQ7"/>
<sequence length="1101" mass="117515">MSAKPSEEPGSEGRWFGEDLDQPDRCGGTVPRFGGAGGDPGVDQKQEIWKDDASEQKQPQQPDGSRQQPLVAMETASTGGNSSVFGKLTAQVNKPCQLQEQPGHVPVWSAPTLRSAAGEGRQPLVSYSPSAVAGDGRGDRKKPGLDLAVVSRGRGGTRPLGRSVSGLWRVDAGKGERLCGYGDPIDLLRKSVGGDGDLYTTLLSNQSYSFQQDTSYFSGDLRQGDKAEVKQSNKPGEPGEPRDRIPSFESQGLFSSDSGIEMTPGESIDVAKNLMDSEKMGAYNYMDIRSSEAPQTQQRQQHAALLQDSWTEKSASGMDVTPHVLTNLGDYSEKSPPVTVETLGPALDKHPCPFVEDPSDEELSDYQSSWAPGTPQAASPVKITLTQSAAPPPPLSPQVTVSERESILSLGLEGVPTVTLSEPEDDSPGSSTPPLTEESESLSEVSFQASVGKPVSALESQPQGAATATATATAPQPWATPSDEPEPPKPPASPPLPSVQDHEASSAESGDSEIELVSEEPPAPAELPGSGYMSFGLMGGPPPSPASPSIQYSILREEREAELDSELIIESCDASSASEESPKREQDSPALRARGPAESRLADSPSRHTDTLAPSAGPQPGPPRDKQAGDKNKGFTHPEDSAAARAKSKPPAGLLAPEGQVEHPVPDEKGPRKTSQSRAGEDQRESVTELGPPLAYMEVACHSRGAGVFHPGTDGGGSVVCLGTPAAQSQEANKSCYTLQVLAIRTVHQALCSGVSHSTSAPRICLDLSSHPCSCGLLTEGFTGHEQHSERRSGEEAVSGSSPCSSMQASPDSTKMECLWSSWKGKAIDLLYWRDLKQTGIVFGSVLLLLFSLTQFSVVSVIAYLALAALSATISFRIYKSVLQAVQKTDEGHPFKAYLDVEISLSQDQIQKYADNAQAYVNSTLKELRRLFLVQDLVDSLKFAVLMWLLTYVGALFNGLTLLIMVVVSMFTMPVVYEKYQAQIDQYLGLVRTHVNSVVAKHEQAAVHTGPSLSPFCSPQDSSENPRSQEEGGVEAQAGDESREEERAGRGVDEEPTRYWPVAVPHMPLNPAFKTVSTLTAVQLIKHNPNQNTDFTHPAGD</sequence>
<feature type="compositionally biased region" description="Basic and acidic residues" evidence="7">
    <location>
        <begin position="222"/>
        <end position="246"/>
    </location>
</feature>
<feature type="region of interest" description="Disordered" evidence="7">
    <location>
        <begin position="117"/>
        <end position="144"/>
    </location>
</feature>
<organism evidence="9 10">
    <name type="scientific">Atractosteus spatula</name>
    <name type="common">Alligator gar</name>
    <name type="synonym">Lepisosteus spatula</name>
    <dbReference type="NCBI Taxonomy" id="7917"/>
    <lineage>
        <taxon>Eukaryota</taxon>
        <taxon>Metazoa</taxon>
        <taxon>Chordata</taxon>
        <taxon>Craniata</taxon>
        <taxon>Vertebrata</taxon>
        <taxon>Euteleostomi</taxon>
        <taxon>Actinopterygii</taxon>
        <taxon>Neopterygii</taxon>
        <taxon>Holostei</taxon>
        <taxon>Semionotiformes</taxon>
        <taxon>Lepisosteidae</taxon>
        <taxon>Atractosteus</taxon>
    </lineage>
</organism>
<dbReference type="PROSITE" id="PS50845">
    <property type="entry name" value="RETICULON"/>
    <property type="match status" value="1"/>
</dbReference>
<dbReference type="InterPro" id="IPR003388">
    <property type="entry name" value="Reticulon"/>
</dbReference>
<dbReference type="PANTHER" id="PTHR45799">
    <property type="entry name" value="RETICULON-LIKE PROTEIN"/>
    <property type="match status" value="1"/>
</dbReference>
<feature type="compositionally biased region" description="Basic and acidic residues" evidence="7">
    <location>
        <begin position="623"/>
        <end position="642"/>
    </location>
</feature>
<evidence type="ECO:0000256" key="1">
    <source>
        <dbReference type="ARBA" id="ARBA00004477"/>
    </source>
</evidence>
<feature type="region of interest" description="Disordered" evidence="7">
    <location>
        <begin position="222"/>
        <end position="264"/>
    </location>
</feature>
<keyword evidence="3 6" id="KW-0256">Endoplasmic reticulum</keyword>
<dbReference type="GO" id="GO:0007420">
    <property type="term" value="P:brain development"/>
    <property type="evidence" value="ECO:0007669"/>
    <property type="project" value="TreeGrafter"/>
</dbReference>